<proteinExistence type="predicted"/>
<feature type="region of interest" description="Disordered" evidence="1">
    <location>
        <begin position="109"/>
        <end position="134"/>
    </location>
</feature>
<dbReference type="EMBL" id="JAPWTJ010000714">
    <property type="protein sequence ID" value="KAJ8976178.1"/>
    <property type="molecule type" value="Genomic_DNA"/>
</dbReference>
<accession>A0ABQ9JEX4</accession>
<sequence length="197" mass="21751">MAESNKNVCNNNIVKSTMQAPIIMKIHGPSEDSKEIEDNEMNDDSVKTREEFKMCSPSFRSSSTSTSNPFASSQNKFERGILKPPQLSLNNSVLSHNKTFILKPSQLHVNPFGTKSESSDTKTNSEKNENGDIKSIQVNGETPKFVPLIVPDNTAKFTPNQSSTTSNTTASNGSLFSVKILKTGLLRQSQKKKLHLF</sequence>
<evidence type="ECO:0008006" key="4">
    <source>
        <dbReference type="Google" id="ProtNLM"/>
    </source>
</evidence>
<evidence type="ECO:0000313" key="2">
    <source>
        <dbReference type="EMBL" id="KAJ8976178.1"/>
    </source>
</evidence>
<organism evidence="2 3">
    <name type="scientific">Molorchus minor</name>
    <dbReference type="NCBI Taxonomy" id="1323400"/>
    <lineage>
        <taxon>Eukaryota</taxon>
        <taxon>Metazoa</taxon>
        <taxon>Ecdysozoa</taxon>
        <taxon>Arthropoda</taxon>
        <taxon>Hexapoda</taxon>
        <taxon>Insecta</taxon>
        <taxon>Pterygota</taxon>
        <taxon>Neoptera</taxon>
        <taxon>Endopterygota</taxon>
        <taxon>Coleoptera</taxon>
        <taxon>Polyphaga</taxon>
        <taxon>Cucujiformia</taxon>
        <taxon>Chrysomeloidea</taxon>
        <taxon>Cerambycidae</taxon>
        <taxon>Lamiinae</taxon>
        <taxon>Monochamini</taxon>
        <taxon>Molorchus</taxon>
    </lineage>
</organism>
<dbReference type="Proteomes" id="UP001162164">
    <property type="component" value="Unassembled WGS sequence"/>
</dbReference>
<evidence type="ECO:0000313" key="3">
    <source>
        <dbReference type="Proteomes" id="UP001162164"/>
    </source>
</evidence>
<name>A0ABQ9JEX4_9CUCU</name>
<protein>
    <recommendedName>
        <fullName evidence="4">Exophilin 5</fullName>
    </recommendedName>
</protein>
<gene>
    <name evidence="2" type="ORF">NQ317_002227</name>
</gene>
<evidence type="ECO:0000256" key="1">
    <source>
        <dbReference type="SAM" id="MobiDB-lite"/>
    </source>
</evidence>
<feature type="compositionally biased region" description="Basic and acidic residues" evidence="1">
    <location>
        <begin position="117"/>
        <end position="132"/>
    </location>
</feature>
<keyword evidence="3" id="KW-1185">Reference proteome</keyword>
<reference evidence="2" key="1">
    <citation type="journal article" date="2023" name="Insect Mol. Biol.">
        <title>Genome sequencing provides insights into the evolution of gene families encoding plant cell wall-degrading enzymes in longhorned beetles.</title>
        <authorList>
            <person name="Shin N.R."/>
            <person name="Okamura Y."/>
            <person name="Kirsch R."/>
            <person name="Pauchet Y."/>
        </authorList>
    </citation>
    <scope>NUCLEOTIDE SEQUENCE</scope>
    <source>
        <strain evidence="2">MMC_N1</strain>
    </source>
</reference>
<comment type="caution">
    <text evidence="2">The sequence shown here is derived from an EMBL/GenBank/DDBJ whole genome shotgun (WGS) entry which is preliminary data.</text>
</comment>